<dbReference type="OrthoDB" id="284455at2"/>
<evidence type="ECO:0000313" key="2">
    <source>
        <dbReference type="EMBL" id="QDU45405.1"/>
    </source>
</evidence>
<proteinExistence type="predicted"/>
<organism evidence="2 3">
    <name type="scientific">Symmachiella dynata</name>
    <dbReference type="NCBI Taxonomy" id="2527995"/>
    <lineage>
        <taxon>Bacteria</taxon>
        <taxon>Pseudomonadati</taxon>
        <taxon>Planctomycetota</taxon>
        <taxon>Planctomycetia</taxon>
        <taxon>Planctomycetales</taxon>
        <taxon>Planctomycetaceae</taxon>
        <taxon>Symmachiella</taxon>
    </lineage>
</organism>
<gene>
    <name evidence="2" type="ORF">Mal52_38990</name>
</gene>
<evidence type="ECO:0000313" key="3">
    <source>
        <dbReference type="Proteomes" id="UP000319383"/>
    </source>
</evidence>
<feature type="chain" id="PRO_5021804416" evidence="1">
    <location>
        <begin position="24"/>
        <end position="185"/>
    </location>
</feature>
<feature type="signal peptide" evidence="1">
    <location>
        <begin position="1"/>
        <end position="23"/>
    </location>
</feature>
<dbReference type="AlphaFoldDB" id="A0A517ZSL6"/>
<accession>A0A517ZSL6</accession>
<dbReference type="EMBL" id="CP036276">
    <property type="protein sequence ID" value="QDU45405.1"/>
    <property type="molecule type" value="Genomic_DNA"/>
</dbReference>
<keyword evidence="3" id="KW-1185">Reference proteome</keyword>
<dbReference type="RefSeq" id="WP_145377782.1">
    <property type="nucleotide sequence ID" value="NZ_CAXBED010000054.1"/>
</dbReference>
<evidence type="ECO:0000256" key="1">
    <source>
        <dbReference type="SAM" id="SignalP"/>
    </source>
</evidence>
<protein>
    <submittedName>
        <fullName evidence="2">Uncharacterized protein</fullName>
    </submittedName>
</protein>
<dbReference type="Proteomes" id="UP000319383">
    <property type="component" value="Chromosome"/>
</dbReference>
<sequence precursor="true">MKTTLTFAFAIATLGLFTGTASAASDLHIDDLAAQLQRETAEFGDEIEHHFRSTPSYRHLANDARKMQRLARHIHTVAHHTSARRHIILDLAQLDKIYHHVEGLVDEMDRVAKYRARHGYRGNAYTLGRAETRHLRRTLRRINSTLHHLQEDLHMVPTPVFYEYRQRKFRNRAIVPPRPVFNIRF</sequence>
<name>A0A517ZSL6_9PLAN</name>
<keyword evidence="1" id="KW-0732">Signal</keyword>
<reference evidence="2 3" key="1">
    <citation type="submission" date="2019-02" db="EMBL/GenBank/DDBJ databases">
        <title>Deep-cultivation of Planctomycetes and their phenomic and genomic characterization uncovers novel biology.</title>
        <authorList>
            <person name="Wiegand S."/>
            <person name="Jogler M."/>
            <person name="Boedeker C."/>
            <person name="Pinto D."/>
            <person name="Vollmers J."/>
            <person name="Rivas-Marin E."/>
            <person name="Kohn T."/>
            <person name="Peeters S.H."/>
            <person name="Heuer A."/>
            <person name="Rast P."/>
            <person name="Oberbeckmann S."/>
            <person name="Bunk B."/>
            <person name="Jeske O."/>
            <person name="Meyerdierks A."/>
            <person name="Storesund J.E."/>
            <person name="Kallscheuer N."/>
            <person name="Luecker S."/>
            <person name="Lage O.M."/>
            <person name="Pohl T."/>
            <person name="Merkel B.J."/>
            <person name="Hornburger P."/>
            <person name="Mueller R.-W."/>
            <person name="Bruemmer F."/>
            <person name="Labrenz M."/>
            <person name="Spormann A.M."/>
            <person name="Op den Camp H."/>
            <person name="Overmann J."/>
            <person name="Amann R."/>
            <person name="Jetten M.S.M."/>
            <person name="Mascher T."/>
            <person name="Medema M.H."/>
            <person name="Devos D.P."/>
            <person name="Kaster A.-K."/>
            <person name="Ovreas L."/>
            <person name="Rohde M."/>
            <person name="Galperin M.Y."/>
            <person name="Jogler C."/>
        </authorList>
    </citation>
    <scope>NUCLEOTIDE SEQUENCE [LARGE SCALE GENOMIC DNA]</scope>
    <source>
        <strain evidence="2 3">Mal52</strain>
    </source>
</reference>
<dbReference type="KEGG" id="sdyn:Mal52_38990"/>